<feature type="region of interest" description="Disordered" evidence="1">
    <location>
        <begin position="1366"/>
        <end position="1495"/>
    </location>
</feature>
<dbReference type="InterPro" id="IPR027417">
    <property type="entry name" value="P-loop_NTPase"/>
</dbReference>
<reference evidence="2 3" key="1">
    <citation type="submission" date="2018-03" db="EMBL/GenBank/DDBJ databases">
        <title>Genome assembly of novel Miniimonas species PCH200.</title>
        <authorList>
            <person name="Thakur V."/>
            <person name="Kumar V."/>
            <person name="Singh D."/>
        </authorList>
    </citation>
    <scope>NUCLEOTIDE SEQUENCE [LARGE SCALE GENOMIC DNA]</scope>
    <source>
        <strain evidence="2 3">PCH200</strain>
    </source>
</reference>
<gene>
    <name evidence="2" type="ORF">C8046_16160</name>
</gene>
<feature type="compositionally biased region" description="Acidic residues" evidence="1">
    <location>
        <begin position="46"/>
        <end position="60"/>
    </location>
</feature>
<dbReference type="RefSeq" id="WP_109230334.1">
    <property type="nucleotide sequence ID" value="NZ_PYHR01000002.1"/>
</dbReference>
<keyword evidence="3" id="KW-1185">Reference proteome</keyword>
<sequence length="1495" mass="157759">MRRHDDSDATEIIPAAPDPVDEPGASARPDGSDGDAVEPAVQPLEPPDDDLDLDLVDSDVVDPRPTGADDAASATGGSAVQEAADELAGEEPVAAAPAPALEPEPRPEPEPAPAPRPAVPLTRDEAVLRATRGWQESLSAMGGESALRDIETLADATLDLSAAHPGGMAQFLAGRPTTLGLLVREPSALAHARRRARAVLARAAEHLHRYGVTATTAALGVLTWTEPGSEDGAGLLMRAPAFLRPVSLTLADGQHEPTLTLHSRASINPVVERALLAAGVDVEALVAPAVTGSSDLREALDAIRDVADGALGDVEVTELIVIGSFAHPGQILADDLSGGWLTGNDVIAALAGDESARAALDVPLPTMLRGDRDPGTERGVGDLDPTQHHVLDAVASGISVLVDAPPGSPTTDTVVAIVADAAASGRTVVHVPGTRRAAESLRGRLEELDLPGLVLDASAGSTQGTEVGELFTSRLGGDLPSVDAPSIIRTRGELSRLHSALTARVLAWHAPRPEWGVTAHEAMQALAELTAARPAPRNQVRLPVPVLARLTGRAMEDARGELARAATLGAFQIRRSDSPWYGVVLTDADHARRVVDDVQRLAVRTLPALRQKIAVATAQTGLEPATTVAVWVEQLRMLQGVRAALDVFQPIIFERSAADLVAATAPRSERADHEELPAGVRRRLRKEAKDLLRPGRHVTDLHGELVAVQEQREIWRIHCPAGGWPRLPDDMTDLVQVTDEVVTALANLESALRPTYDDTVPLEHVPFEDLGDHLLSLAEDESVTRALPERTEAITRLDGLGLGDLLDDLAARRVPLALVAAELDLAWWSSVLEQILASDPALRGATTFGQDVERWRELDVEQVASLVPPVRLATATHLRQVAVTHKDAARDLFRAADQARRGLAGFDLRTARTQHAPVAAAVVPCWSVPAMLVPQVLDQTERADLLVLDNVQNLTTDQVVAAIGRARQVVVVGDVRRGGTGVVADLAAVLPRVELDSERTDRDEHLTAFLATHGYEGAVCRVPGPPGPSLIRLDLVDGRGLAAHGGVVETVPAEVEHVVDLVIEHALTSPEESLAVVALNPRHATRIREAVAQAVAEAPAVATFFDPAAIEPFAVVDVEQAAGMRRDSIVLSVGYGKSLHGRVIHQFGAVSSQHGVSLLVDAIDACRGRLVVTSCIAPSELDSNRLRASGSRMLADLLAFAAAGGDIEVETGEREGSPDPLLVDLADRLWRMGLTVAADYGPDGGVRIPLAVGHPHLSEQLGVAILSDTDVYVSTPSLRVRDRHWVERLERRGWDVVVLASLDVFLDPDAAAQRVLDVVSDRVRARGGSAELTPNVSPPPLVEEEHPIEDDVVDPDAVAVPAVGGADVEAEAEAAAEAEAEADDVDVDGSNLPDGTADEVDGKDAPEVSTAVLGAVPAQPVTEGGAAEEPGGTGAAEECDDESAPAPRTPETAAQIVASQPVIPERAWEDDDRAWGDGGGDDEDRILRERPPHWG</sequence>
<dbReference type="SUPFAM" id="SSF52540">
    <property type="entry name" value="P-loop containing nucleoside triphosphate hydrolases"/>
    <property type="match status" value="1"/>
</dbReference>
<name>A0A2U1ZY97_9MICO</name>
<dbReference type="EMBL" id="PYHR01000002">
    <property type="protein sequence ID" value="PWD51951.1"/>
    <property type="molecule type" value="Genomic_DNA"/>
</dbReference>
<feature type="region of interest" description="Disordered" evidence="1">
    <location>
        <begin position="1"/>
        <end position="119"/>
    </location>
</feature>
<accession>A0A2U1ZY97</accession>
<evidence type="ECO:0000313" key="2">
    <source>
        <dbReference type="EMBL" id="PWD51951.1"/>
    </source>
</evidence>
<dbReference type="OrthoDB" id="9757917at2"/>
<feature type="compositionally biased region" description="Low complexity" evidence="1">
    <location>
        <begin position="66"/>
        <end position="79"/>
    </location>
</feature>
<protein>
    <recommendedName>
        <fullName evidence="4">DNA helicase</fullName>
    </recommendedName>
</protein>
<feature type="compositionally biased region" description="Low complexity" evidence="1">
    <location>
        <begin position="90"/>
        <end position="101"/>
    </location>
</feature>
<proteinExistence type="predicted"/>
<dbReference type="Proteomes" id="UP000245166">
    <property type="component" value="Unassembled WGS sequence"/>
</dbReference>
<evidence type="ECO:0008006" key="4">
    <source>
        <dbReference type="Google" id="ProtNLM"/>
    </source>
</evidence>
<evidence type="ECO:0000313" key="3">
    <source>
        <dbReference type="Proteomes" id="UP000245166"/>
    </source>
</evidence>
<comment type="caution">
    <text evidence="2">The sequence shown here is derived from an EMBL/GenBank/DDBJ whole genome shotgun (WGS) entry which is preliminary data.</text>
</comment>
<organism evidence="2 3">
    <name type="scientific">Serinibacter arcticus</name>
    <dbReference type="NCBI Taxonomy" id="1655435"/>
    <lineage>
        <taxon>Bacteria</taxon>
        <taxon>Bacillati</taxon>
        <taxon>Actinomycetota</taxon>
        <taxon>Actinomycetes</taxon>
        <taxon>Micrococcales</taxon>
        <taxon>Beutenbergiaceae</taxon>
        <taxon>Serinibacter</taxon>
    </lineage>
</organism>
<feature type="compositionally biased region" description="Acidic residues" evidence="1">
    <location>
        <begin position="1368"/>
        <end position="1387"/>
    </location>
</feature>
<feature type="compositionally biased region" description="Basic and acidic residues" evidence="1">
    <location>
        <begin position="1485"/>
        <end position="1495"/>
    </location>
</feature>
<evidence type="ECO:0000256" key="1">
    <source>
        <dbReference type="SAM" id="MobiDB-lite"/>
    </source>
</evidence>